<keyword evidence="5" id="KW-1185">Reference proteome</keyword>
<evidence type="ECO:0000256" key="2">
    <source>
        <dbReference type="SAM" id="SignalP"/>
    </source>
</evidence>
<comment type="caution">
    <text evidence="4">The sequence shown here is derived from an EMBL/GenBank/DDBJ whole genome shotgun (WGS) entry which is preliminary data.</text>
</comment>
<gene>
    <name evidence="4" type="ORF">G4D72_02490</name>
</gene>
<evidence type="ECO:0000313" key="4">
    <source>
        <dbReference type="EMBL" id="NHM00973.1"/>
    </source>
</evidence>
<dbReference type="Proteomes" id="UP000800984">
    <property type="component" value="Unassembled WGS sequence"/>
</dbReference>
<evidence type="ECO:0000259" key="3">
    <source>
        <dbReference type="Pfam" id="PF18962"/>
    </source>
</evidence>
<protein>
    <submittedName>
        <fullName evidence="4">T9SS type A sorting domain-containing protein</fullName>
    </submittedName>
</protein>
<proteinExistence type="predicted"/>
<dbReference type="Pfam" id="PF18962">
    <property type="entry name" value="Por_Secre_tail"/>
    <property type="match status" value="1"/>
</dbReference>
<dbReference type="EMBL" id="JAAJBT010000001">
    <property type="protein sequence ID" value="NHM00973.1"/>
    <property type="molecule type" value="Genomic_DNA"/>
</dbReference>
<reference evidence="4 5" key="1">
    <citation type="submission" date="2020-02" db="EMBL/GenBank/DDBJ databases">
        <authorList>
            <person name="Chen W.-M."/>
        </authorList>
    </citation>
    <scope>NUCLEOTIDE SEQUENCE [LARGE SCALE GENOMIC DNA]</scope>
    <source>
        <strain evidence="4 5">KDG-16</strain>
    </source>
</reference>
<keyword evidence="1 2" id="KW-0732">Signal</keyword>
<sequence length="158" mass="17384">MNQKKLLFGLLLFGATQVNAQQTTTSTGGNATGPNGNVSYTVGQVVYTTNTGTTGSVAQGVQQAFEIYTLLGADNFNINLQMAVFPNPTTNWLQLDIKNYGFEKLSYQVFDINGKLVLQNKISSETTTISMENLSKNIYVLKVLDNNKEVKTFKIIKK</sequence>
<evidence type="ECO:0000256" key="1">
    <source>
        <dbReference type="ARBA" id="ARBA00022729"/>
    </source>
</evidence>
<organism evidence="4 5">
    <name type="scientific">Flavobacterium difficile</name>
    <dbReference type="NCBI Taxonomy" id="2709659"/>
    <lineage>
        <taxon>Bacteria</taxon>
        <taxon>Pseudomonadati</taxon>
        <taxon>Bacteroidota</taxon>
        <taxon>Flavobacteriia</taxon>
        <taxon>Flavobacteriales</taxon>
        <taxon>Flavobacteriaceae</taxon>
        <taxon>Flavobacterium</taxon>
    </lineage>
</organism>
<feature type="domain" description="Secretion system C-terminal sorting" evidence="3">
    <location>
        <begin position="84"/>
        <end position="153"/>
    </location>
</feature>
<feature type="chain" id="PRO_5045538985" evidence="2">
    <location>
        <begin position="21"/>
        <end position="158"/>
    </location>
</feature>
<accession>A0ABX0I4A7</accession>
<dbReference type="NCBIfam" id="TIGR04183">
    <property type="entry name" value="Por_Secre_tail"/>
    <property type="match status" value="1"/>
</dbReference>
<dbReference type="InterPro" id="IPR026444">
    <property type="entry name" value="Secre_tail"/>
</dbReference>
<feature type="signal peptide" evidence="2">
    <location>
        <begin position="1"/>
        <end position="20"/>
    </location>
</feature>
<evidence type="ECO:0000313" key="5">
    <source>
        <dbReference type="Proteomes" id="UP000800984"/>
    </source>
</evidence>
<name>A0ABX0I4A7_9FLAO</name>
<dbReference type="RefSeq" id="WP_166076005.1">
    <property type="nucleotide sequence ID" value="NZ_JAAJBT010000001.1"/>
</dbReference>